<sequence length="55" mass="6289">MRLWQVAPVTVEVNRDGDQESHLIEIHARECRIPKLIGATQSLSACLGMRKWDDD</sequence>
<proteinExistence type="predicted"/>
<name>A0A3E0HIL3_9PSEU</name>
<keyword evidence="2" id="KW-1185">Reference proteome</keyword>
<reference evidence="1 2" key="1">
    <citation type="submission" date="2018-08" db="EMBL/GenBank/DDBJ databases">
        <title>Genomic Encyclopedia of Archaeal and Bacterial Type Strains, Phase II (KMG-II): from individual species to whole genera.</title>
        <authorList>
            <person name="Goeker M."/>
        </authorList>
    </citation>
    <scope>NUCLEOTIDE SEQUENCE [LARGE SCALE GENOMIC DNA]</scope>
    <source>
        <strain evidence="1 2">DSM 45791</strain>
    </source>
</reference>
<evidence type="ECO:0000313" key="1">
    <source>
        <dbReference type="EMBL" id="REH46232.1"/>
    </source>
</evidence>
<gene>
    <name evidence="1" type="ORF">BCF44_107365</name>
</gene>
<comment type="caution">
    <text evidence="1">The sequence shown here is derived from an EMBL/GenBank/DDBJ whole genome shotgun (WGS) entry which is preliminary data.</text>
</comment>
<accession>A0A3E0HIL3</accession>
<protein>
    <submittedName>
        <fullName evidence="1">Uncharacterized protein</fullName>
    </submittedName>
</protein>
<dbReference type="AlphaFoldDB" id="A0A3E0HIL3"/>
<evidence type="ECO:0000313" key="2">
    <source>
        <dbReference type="Proteomes" id="UP000256269"/>
    </source>
</evidence>
<dbReference type="Proteomes" id="UP000256269">
    <property type="component" value="Unassembled WGS sequence"/>
</dbReference>
<dbReference type="EMBL" id="QUNO01000007">
    <property type="protein sequence ID" value="REH46232.1"/>
    <property type="molecule type" value="Genomic_DNA"/>
</dbReference>
<organism evidence="1 2">
    <name type="scientific">Kutzneria buriramensis</name>
    <dbReference type="NCBI Taxonomy" id="1045776"/>
    <lineage>
        <taxon>Bacteria</taxon>
        <taxon>Bacillati</taxon>
        <taxon>Actinomycetota</taxon>
        <taxon>Actinomycetes</taxon>
        <taxon>Pseudonocardiales</taxon>
        <taxon>Pseudonocardiaceae</taxon>
        <taxon>Kutzneria</taxon>
    </lineage>
</organism>